<evidence type="ECO:0000313" key="1">
    <source>
        <dbReference type="EMBL" id="KXK59815.1"/>
    </source>
</evidence>
<reference evidence="1 2" key="1">
    <citation type="submission" date="2016-01" db="EMBL/GenBank/DDBJ databases">
        <title>Whole genome sequence and analysis of Micromonospora rosaria DSM 803, which can produce antibacterial substance rosamicin.</title>
        <authorList>
            <person name="Yang H."/>
            <person name="He X."/>
            <person name="Zhu D."/>
        </authorList>
    </citation>
    <scope>NUCLEOTIDE SEQUENCE [LARGE SCALE GENOMIC DNA]</scope>
    <source>
        <strain evidence="1 2">DSM 803</strain>
    </source>
</reference>
<dbReference type="OrthoDB" id="3400216at2"/>
<gene>
    <name evidence="1" type="ORF">AWW66_22255</name>
</gene>
<sequence length="72" mass="7958">MAEEYRLDIVTDPDPDTPLDIAYFTAVDADAAVRCAQYLLTTAAGPDDRYGELYVHTGTDRAVHYDTIHLPA</sequence>
<name>A0A136PN20_9ACTN</name>
<dbReference type="AlphaFoldDB" id="A0A136PN20"/>
<organism evidence="1 2">
    <name type="scientific">Micromonospora rosaria</name>
    <dbReference type="NCBI Taxonomy" id="47874"/>
    <lineage>
        <taxon>Bacteria</taxon>
        <taxon>Bacillati</taxon>
        <taxon>Actinomycetota</taxon>
        <taxon>Actinomycetes</taxon>
        <taxon>Micromonosporales</taxon>
        <taxon>Micromonosporaceae</taxon>
        <taxon>Micromonospora</taxon>
    </lineage>
</organism>
<proteinExistence type="predicted"/>
<evidence type="ECO:0000313" key="2">
    <source>
        <dbReference type="Proteomes" id="UP000070620"/>
    </source>
</evidence>
<comment type="caution">
    <text evidence="1">The sequence shown here is derived from an EMBL/GenBank/DDBJ whole genome shotgun (WGS) entry which is preliminary data.</text>
</comment>
<protein>
    <submittedName>
        <fullName evidence="1">Uncharacterized protein</fullName>
    </submittedName>
</protein>
<dbReference type="RefSeq" id="WP_067369878.1">
    <property type="nucleotide sequence ID" value="NZ_JBIUBN010000040.1"/>
</dbReference>
<accession>A0A136PN20</accession>
<dbReference type="Proteomes" id="UP000070620">
    <property type="component" value="Unassembled WGS sequence"/>
</dbReference>
<keyword evidence="2" id="KW-1185">Reference proteome</keyword>
<dbReference type="EMBL" id="LRQV01000096">
    <property type="protein sequence ID" value="KXK59815.1"/>
    <property type="molecule type" value="Genomic_DNA"/>
</dbReference>